<dbReference type="EMBL" id="JACIIG010000006">
    <property type="protein sequence ID" value="MBB4568831.1"/>
    <property type="molecule type" value="Genomic_DNA"/>
</dbReference>
<organism evidence="1 2">
    <name type="scientific">Rhizobium leucaenae</name>
    <dbReference type="NCBI Taxonomy" id="29450"/>
    <lineage>
        <taxon>Bacteria</taxon>
        <taxon>Pseudomonadati</taxon>
        <taxon>Pseudomonadota</taxon>
        <taxon>Alphaproteobacteria</taxon>
        <taxon>Hyphomicrobiales</taxon>
        <taxon>Rhizobiaceae</taxon>
        <taxon>Rhizobium/Agrobacterium group</taxon>
        <taxon>Rhizobium</taxon>
    </lineage>
</organism>
<name>A0A7W7EKF7_9HYPH</name>
<comment type="caution">
    <text evidence="1">The sequence shown here is derived from an EMBL/GenBank/DDBJ whole genome shotgun (WGS) entry which is preliminary data.</text>
</comment>
<gene>
    <name evidence="1" type="ORF">GGE60_002950</name>
</gene>
<proteinExistence type="predicted"/>
<dbReference type="OrthoDB" id="8420443at2"/>
<dbReference type="GeneID" id="32528514"/>
<evidence type="ECO:0008006" key="3">
    <source>
        <dbReference type="Google" id="ProtNLM"/>
    </source>
</evidence>
<dbReference type="InterPro" id="IPR010385">
    <property type="entry name" value="DUF982"/>
</dbReference>
<keyword evidence="2" id="KW-1185">Reference proteome</keyword>
<evidence type="ECO:0000313" key="1">
    <source>
        <dbReference type="EMBL" id="MBB4568831.1"/>
    </source>
</evidence>
<sequence length="92" mass="10318">MNEIIDVKFKMLWNAPVCVAVGGRFTSLVNGPEDAIHFLSVRWPSERGSYYVEAKEKCLAAVSHRATLEAAREAFVMACLEARLIPDDGYVW</sequence>
<protein>
    <recommendedName>
        <fullName evidence="3">DUF982 domain-containing protein</fullName>
    </recommendedName>
</protein>
<dbReference type="AlphaFoldDB" id="A0A7W7EKF7"/>
<reference evidence="1 2" key="1">
    <citation type="submission" date="2020-08" db="EMBL/GenBank/DDBJ databases">
        <title>Genomic Encyclopedia of Type Strains, Phase IV (KMG-V): Genome sequencing to study the core and pangenomes of soil and plant-associated prokaryotes.</title>
        <authorList>
            <person name="Whitman W."/>
        </authorList>
    </citation>
    <scope>NUCLEOTIDE SEQUENCE [LARGE SCALE GENOMIC DNA]</scope>
    <source>
        <strain evidence="1 2">SEMIA 492</strain>
    </source>
</reference>
<dbReference type="Proteomes" id="UP000543836">
    <property type="component" value="Unassembled WGS sequence"/>
</dbReference>
<dbReference type="RefSeq" id="WP_028752094.1">
    <property type="nucleotide sequence ID" value="NZ_JACIIG010000006.1"/>
</dbReference>
<evidence type="ECO:0000313" key="2">
    <source>
        <dbReference type="Proteomes" id="UP000543836"/>
    </source>
</evidence>
<accession>A0A7W7EKF7</accession>
<dbReference type="Gene3D" id="6.10.250.730">
    <property type="match status" value="1"/>
</dbReference>
<dbReference type="Pfam" id="PF06169">
    <property type="entry name" value="DUF982"/>
    <property type="match status" value="1"/>
</dbReference>